<dbReference type="SMART" id="SM00240">
    <property type="entry name" value="FHA"/>
    <property type="match status" value="1"/>
</dbReference>
<evidence type="ECO:0000256" key="1">
    <source>
        <dbReference type="ARBA" id="ARBA00004123"/>
    </source>
</evidence>
<dbReference type="VEuPathDB" id="FungiDB:AeMF1_021868"/>
<feature type="domain" description="FHA" evidence="8">
    <location>
        <begin position="20"/>
        <end position="79"/>
    </location>
</feature>
<dbReference type="Gene3D" id="3.40.50.10190">
    <property type="entry name" value="BRCT domain"/>
    <property type="match status" value="1"/>
</dbReference>
<dbReference type="PANTHER" id="PTHR12162">
    <property type="entry name" value="NIBRIN-RELATED"/>
    <property type="match status" value="1"/>
</dbReference>
<evidence type="ECO:0000256" key="3">
    <source>
        <dbReference type="ARBA" id="ARBA00022454"/>
    </source>
</evidence>
<dbReference type="GO" id="GO:0007095">
    <property type="term" value="P:mitotic G2 DNA damage checkpoint signaling"/>
    <property type="evidence" value="ECO:0007669"/>
    <property type="project" value="InterPro"/>
</dbReference>
<dbReference type="InterPro" id="IPR036420">
    <property type="entry name" value="BRCT_dom_sf"/>
</dbReference>
<reference evidence="9 10" key="1">
    <citation type="submission" date="2019-07" db="EMBL/GenBank/DDBJ databases">
        <title>Genomics analysis of Aphanomyces spp. identifies a new class of oomycete effector associated with host adaptation.</title>
        <authorList>
            <person name="Gaulin E."/>
        </authorList>
    </citation>
    <scope>NUCLEOTIDE SEQUENCE [LARGE SCALE GENOMIC DNA]</scope>
    <source>
        <strain evidence="9 10">ATCC 201684</strain>
    </source>
</reference>
<dbReference type="PROSITE" id="PS50006">
    <property type="entry name" value="FHA_DOMAIN"/>
    <property type="match status" value="1"/>
</dbReference>
<evidence type="ECO:0000256" key="7">
    <source>
        <dbReference type="ARBA" id="ARBA00044757"/>
    </source>
</evidence>
<protein>
    <recommendedName>
        <fullName evidence="8">FHA domain-containing protein</fullName>
    </recommendedName>
</protein>
<dbReference type="Proteomes" id="UP000481153">
    <property type="component" value="Unassembled WGS sequence"/>
</dbReference>
<name>A0A6G0WS61_9STRA</name>
<keyword evidence="5" id="KW-0234">DNA repair</keyword>
<evidence type="ECO:0000256" key="4">
    <source>
        <dbReference type="ARBA" id="ARBA00022763"/>
    </source>
</evidence>
<dbReference type="Gene3D" id="2.60.200.20">
    <property type="match status" value="1"/>
</dbReference>
<keyword evidence="3" id="KW-0158">Chromosome</keyword>
<dbReference type="PANTHER" id="PTHR12162:SF0">
    <property type="entry name" value="NIBRIN"/>
    <property type="match status" value="1"/>
</dbReference>
<evidence type="ECO:0000313" key="10">
    <source>
        <dbReference type="Proteomes" id="UP000481153"/>
    </source>
</evidence>
<dbReference type="SUPFAM" id="SSF52113">
    <property type="entry name" value="BRCT domain"/>
    <property type="match status" value="1"/>
</dbReference>
<dbReference type="Pfam" id="PF00498">
    <property type="entry name" value="FHA"/>
    <property type="match status" value="1"/>
</dbReference>
<sequence>MWVLDVEMESMTLHLVQGEWSIGRVGNVLNFPKDKSISRTHAELHVGGLQDLENVHELPSFTLIDKKSRFGTYLNDVQISPNTPMQLRAGDKITFGAKTTVLRVRYFNLVARTTRIHKVNRKKLLEGCKMIGMHVVNAAFSDVNYCITDPGKFVATEKVLWALVHNHPIVSSDWVHAILRRKSMADELPRCEDFIPQHGQTEDNAPSYGPDPRRFSLYSKYLVVFLAPSSMESLIPIMGGEVVAAHRKPELSYDDVLVETIRKTTARTALIIYPSNVGETGQSEKQSMSRPQSSTKEWDASVSRRLHTLQGLGFTLVLHQELAASIIFTKAPQCLSNESISQLLGPRLTATTTTVEETPPQFMRAYVPPVTPLETVHETPDVPNVPLPSTQPPTVSSTSTGDVVEETRQTSENVSVPDVLVKPSTPVIEGASIPDHDEVEVESVEPAPPIQTDSELQISPTRWLSKPPKRTFGHDSGEIVGAVITTSQLVVRRNLFDAHDEEGAVSIRYLPRHNALPEQTGLRNAKKFKKAHTVTSRRLITHFTDQVPVNFERRREFEKQREELEARERLAEALFETNMQTKQTRRR</sequence>
<comment type="caution">
    <text evidence="9">The sequence shown here is derived from an EMBL/GenBank/DDBJ whole genome shotgun (WGS) entry which is preliminary data.</text>
</comment>
<evidence type="ECO:0000256" key="5">
    <source>
        <dbReference type="ARBA" id="ARBA00023204"/>
    </source>
</evidence>
<dbReference type="GO" id="GO:0005694">
    <property type="term" value="C:chromosome"/>
    <property type="evidence" value="ECO:0007669"/>
    <property type="project" value="UniProtKB-SubCell"/>
</dbReference>
<dbReference type="CDD" id="cd00027">
    <property type="entry name" value="BRCT"/>
    <property type="match status" value="1"/>
</dbReference>
<dbReference type="SUPFAM" id="SSF49879">
    <property type="entry name" value="SMAD/FHA domain"/>
    <property type="match status" value="1"/>
</dbReference>
<dbReference type="GO" id="GO:0030870">
    <property type="term" value="C:Mre11 complex"/>
    <property type="evidence" value="ECO:0007669"/>
    <property type="project" value="InterPro"/>
</dbReference>
<keyword evidence="6" id="KW-0539">Nucleus</keyword>
<keyword evidence="4" id="KW-0227">DNA damage</keyword>
<dbReference type="CDD" id="cd22667">
    <property type="entry name" value="FHA_NBN"/>
    <property type="match status" value="1"/>
</dbReference>
<gene>
    <name evidence="9" type="ORF">Ae201684_012294</name>
</gene>
<evidence type="ECO:0000256" key="6">
    <source>
        <dbReference type="ARBA" id="ARBA00023242"/>
    </source>
</evidence>
<comment type="similarity">
    <text evidence="7">Belongs to the Nibrin family.</text>
</comment>
<evidence type="ECO:0000256" key="2">
    <source>
        <dbReference type="ARBA" id="ARBA00004286"/>
    </source>
</evidence>
<keyword evidence="10" id="KW-1185">Reference proteome</keyword>
<accession>A0A6G0WS61</accession>
<proteinExistence type="inferred from homology"/>
<evidence type="ECO:0000313" key="9">
    <source>
        <dbReference type="EMBL" id="KAF0730293.1"/>
    </source>
</evidence>
<dbReference type="GO" id="GO:0000724">
    <property type="term" value="P:double-strand break repair via homologous recombination"/>
    <property type="evidence" value="ECO:0007669"/>
    <property type="project" value="TreeGrafter"/>
</dbReference>
<dbReference type="InterPro" id="IPR040227">
    <property type="entry name" value="Nibrin-rel"/>
</dbReference>
<dbReference type="InterPro" id="IPR008984">
    <property type="entry name" value="SMAD_FHA_dom_sf"/>
</dbReference>
<dbReference type="AlphaFoldDB" id="A0A6G0WS61"/>
<evidence type="ECO:0000259" key="8">
    <source>
        <dbReference type="PROSITE" id="PS50006"/>
    </source>
</evidence>
<comment type="subcellular location">
    <subcellularLocation>
        <location evidence="2">Chromosome</location>
    </subcellularLocation>
    <subcellularLocation>
        <location evidence="1">Nucleus</location>
    </subcellularLocation>
</comment>
<dbReference type="GO" id="GO:0003684">
    <property type="term" value="F:damaged DNA binding"/>
    <property type="evidence" value="ECO:0007669"/>
    <property type="project" value="TreeGrafter"/>
</dbReference>
<dbReference type="InterPro" id="IPR000253">
    <property type="entry name" value="FHA_dom"/>
</dbReference>
<organism evidence="9 10">
    <name type="scientific">Aphanomyces euteiches</name>
    <dbReference type="NCBI Taxonomy" id="100861"/>
    <lineage>
        <taxon>Eukaryota</taxon>
        <taxon>Sar</taxon>
        <taxon>Stramenopiles</taxon>
        <taxon>Oomycota</taxon>
        <taxon>Saprolegniomycetes</taxon>
        <taxon>Saprolegniales</taxon>
        <taxon>Verrucalvaceae</taxon>
        <taxon>Aphanomyces</taxon>
    </lineage>
</organism>
<dbReference type="EMBL" id="VJMJ01000155">
    <property type="protein sequence ID" value="KAF0730293.1"/>
    <property type="molecule type" value="Genomic_DNA"/>
</dbReference>